<dbReference type="InterPro" id="IPR057746">
    <property type="entry name" value="CpnT-like_N"/>
</dbReference>
<proteinExistence type="predicted"/>
<dbReference type="Gene3D" id="1.10.287.1060">
    <property type="entry name" value="ESAT-6-like"/>
    <property type="match status" value="1"/>
</dbReference>
<evidence type="ECO:0000256" key="1">
    <source>
        <dbReference type="SAM" id="MobiDB-lite"/>
    </source>
</evidence>
<dbReference type="EMBL" id="FNFM01000010">
    <property type="protein sequence ID" value="SDK63505.1"/>
    <property type="molecule type" value="Genomic_DNA"/>
</dbReference>
<accession>A0A1G9DI92</accession>
<dbReference type="RefSeq" id="WP_176798036.1">
    <property type="nucleotide sequence ID" value="NZ_FNFM01000010.1"/>
</dbReference>
<sequence length="559" mass="59439">MSAKLGVRTEALYAYRDGSQQVAGHLEQLSEVIEQARVSHDCFGPIGYMLARGYFNSLQECRDSASKAGQFMDNTGKAVAECAQNYTDTDEAESGKIAKIDLSAMRPSGSGPGSLSDVTGAGADEARSEMEQIASYGSSWASASQSLDRAGDPPSIAIATVNARSEQLNALTSPGQAFIDNGLGFLISIVISPLVELILEPAVGDPAQMRGTGKGWAEVADWVDRLAGHEGERAQATETVWEGQAADAFRNQMDEFVSGAKALATDIRGMKESLDLAADLFDAFVEMCIDIIQELVIGLIVEWLAALAASWITAGASVGAASGMTAAQVAITGTRLGSKVANLFHKLKPIVTKLEDLLQSLRKGPLRKVVDNMDDLRNGSKPEQWVARKIDSNPMSKILTRGDTTEIRNAERALEETREAAARGEKTAADVAAAQRRVDEASISSTTGNRFANQASTDGEGTVVAQTDRNGNQKTSWSGDLKPEMEKATGERATAANLAQAGLNAAGLGGEARWQDAVIHQGTSAVVNEGVEQGVKQGYDETTERTYEQRQAAQERGFT</sequence>
<feature type="region of interest" description="Disordered" evidence="1">
    <location>
        <begin position="449"/>
        <end position="481"/>
    </location>
</feature>
<evidence type="ECO:0000313" key="4">
    <source>
        <dbReference type="Proteomes" id="UP000199213"/>
    </source>
</evidence>
<gene>
    <name evidence="3" type="ORF">SAMN04487820_110110</name>
</gene>
<feature type="region of interest" description="Disordered" evidence="1">
    <location>
        <begin position="537"/>
        <end position="559"/>
    </location>
</feature>
<reference evidence="4" key="1">
    <citation type="submission" date="2016-10" db="EMBL/GenBank/DDBJ databases">
        <authorList>
            <person name="Varghese N."/>
            <person name="Submissions S."/>
        </authorList>
    </citation>
    <scope>NUCLEOTIDE SEQUENCE [LARGE SCALE GENOMIC DNA]</scope>
    <source>
        <strain evidence="4">DSM 45460</strain>
    </source>
</reference>
<dbReference type="InterPro" id="IPR036689">
    <property type="entry name" value="ESAT-6-like_sf"/>
</dbReference>
<feature type="domain" description="Outer membrane channel protein CpnT-like N-terminal" evidence="2">
    <location>
        <begin position="204"/>
        <end position="320"/>
    </location>
</feature>
<protein>
    <recommendedName>
        <fullName evidence="2">Outer membrane channel protein CpnT-like N-terminal domain-containing protein</fullName>
    </recommendedName>
</protein>
<organism evidence="3 4">
    <name type="scientific">Actinopolyspora mzabensis</name>
    <dbReference type="NCBI Taxonomy" id="995066"/>
    <lineage>
        <taxon>Bacteria</taxon>
        <taxon>Bacillati</taxon>
        <taxon>Actinomycetota</taxon>
        <taxon>Actinomycetes</taxon>
        <taxon>Actinopolysporales</taxon>
        <taxon>Actinopolysporaceae</taxon>
        <taxon>Actinopolyspora</taxon>
    </lineage>
</organism>
<dbReference type="Pfam" id="PF25547">
    <property type="entry name" value="WXG100_2"/>
    <property type="match status" value="1"/>
</dbReference>
<dbReference type="AlphaFoldDB" id="A0A1G9DI92"/>
<dbReference type="SUPFAM" id="SSF140453">
    <property type="entry name" value="EsxAB dimer-like"/>
    <property type="match status" value="1"/>
</dbReference>
<name>A0A1G9DI92_ACTMZ</name>
<feature type="region of interest" description="Disordered" evidence="1">
    <location>
        <begin position="103"/>
        <end position="123"/>
    </location>
</feature>
<keyword evidence="4" id="KW-1185">Reference proteome</keyword>
<evidence type="ECO:0000313" key="3">
    <source>
        <dbReference type="EMBL" id="SDK63505.1"/>
    </source>
</evidence>
<feature type="compositionally biased region" description="Polar residues" evidence="1">
    <location>
        <begin position="449"/>
        <end position="478"/>
    </location>
</feature>
<feature type="compositionally biased region" description="Basic and acidic residues" evidence="1">
    <location>
        <begin position="538"/>
        <end position="548"/>
    </location>
</feature>
<evidence type="ECO:0000259" key="2">
    <source>
        <dbReference type="Pfam" id="PF25547"/>
    </source>
</evidence>
<dbReference type="Proteomes" id="UP000199213">
    <property type="component" value="Unassembled WGS sequence"/>
</dbReference>